<dbReference type="AlphaFoldDB" id="A0A099KJ08"/>
<dbReference type="Pfam" id="PF08878">
    <property type="entry name" value="HamA"/>
    <property type="match status" value="1"/>
</dbReference>
<protein>
    <recommendedName>
        <fullName evidence="1">Anti-bacteriophage protein A/HamA C-terminal domain-containing protein</fullName>
    </recommendedName>
</protein>
<evidence type="ECO:0000313" key="3">
    <source>
        <dbReference type="Proteomes" id="UP000029843"/>
    </source>
</evidence>
<dbReference type="PATRIC" id="fig|28229.4.peg.2560"/>
<organism evidence="2 3">
    <name type="scientific">Colwellia psychrerythraea</name>
    <name type="common">Vibrio psychroerythus</name>
    <dbReference type="NCBI Taxonomy" id="28229"/>
    <lineage>
        <taxon>Bacteria</taxon>
        <taxon>Pseudomonadati</taxon>
        <taxon>Pseudomonadota</taxon>
        <taxon>Gammaproteobacteria</taxon>
        <taxon>Alteromonadales</taxon>
        <taxon>Colwelliaceae</taxon>
        <taxon>Colwellia</taxon>
    </lineage>
</organism>
<feature type="domain" description="Anti-bacteriophage protein A/HamA C-terminal" evidence="1">
    <location>
        <begin position="9"/>
        <end position="273"/>
    </location>
</feature>
<accession>A0A099KJ08</accession>
<dbReference type="RefSeq" id="WP_033094251.1">
    <property type="nucleotide sequence ID" value="NZ_JQED01000031.1"/>
</dbReference>
<dbReference type="EMBL" id="JQED01000031">
    <property type="protein sequence ID" value="KGJ90819.1"/>
    <property type="molecule type" value="Genomic_DNA"/>
</dbReference>
<dbReference type="Proteomes" id="UP000029843">
    <property type="component" value="Unassembled WGS sequence"/>
</dbReference>
<dbReference type="InterPro" id="IPR014976">
    <property type="entry name" value="AbpA_HamA_C"/>
</dbReference>
<dbReference type="OrthoDB" id="268197at2"/>
<gene>
    <name evidence="2" type="ORF">ND2E_0062</name>
</gene>
<reference evidence="2 3" key="1">
    <citation type="submission" date="2014-08" db="EMBL/GenBank/DDBJ databases">
        <title>Genomic and Phenotypic Diversity of Colwellia psychrerythraea strains from Disparate Marine Basins.</title>
        <authorList>
            <person name="Techtmann S.M."/>
            <person name="Stelling S.C."/>
            <person name="Utturkar S.M."/>
            <person name="Alshibli N."/>
            <person name="Harris A."/>
            <person name="Brown S.D."/>
            <person name="Hazen T.C."/>
        </authorList>
    </citation>
    <scope>NUCLEOTIDE SEQUENCE [LARGE SCALE GENOMIC DNA]</scope>
    <source>
        <strain evidence="2 3">ND2E</strain>
    </source>
</reference>
<comment type="caution">
    <text evidence="2">The sequence shown here is derived from an EMBL/GenBank/DDBJ whole genome shotgun (WGS) entry which is preliminary data.</text>
</comment>
<evidence type="ECO:0000259" key="1">
    <source>
        <dbReference type="Pfam" id="PF08878"/>
    </source>
</evidence>
<evidence type="ECO:0000313" key="2">
    <source>
        <dbReference type="EMBL" id="KGJ90819.1"/>
    </source>
</evidence>
<proteinExistence type="predicted"/>
<sequence>MPWTNQHLKWLEDTGDIITTACGKQAPIYTFNPDMADEAALSAWAKHFRNHYCDDNEIDDLRDGTGLSRKEYLLKTKLPVQKVTAPHEKTGPATRSGDFTEILVSDFLEFNLNYWVPRTRYEFKVNPNLSENGSDVIGFKFSDDGKPKNDELMIYEVKGSLTGNKPSNRLQIAVNDSNKDRFRIAESLNAIKQRLKLKGLQQDVPKVQRFQNIGDRPYKEKYGAASVLTNTMYSDAELNKTDTTGHVNNSALSLLVIKGDALMDLVHFLYQRAADEA</sequence>
<name>A0A099KJ08_COLPS</name>